<protein>
    <submittedName>
        <fullName evidence="9">Multicomponent Na+:H+ antiporter subunit F</fullName>
    </submittedName>
</protein>
<keyword evidence="7 8" id="KW-0472">Membrane</keyword>
<evidence type="ECO:0000256" key="5">
    <source>
        <dbReference type="ARBA" id="ARBA00022692"/>
    </source>
</evidence>
<dbReference type="EMBL" id="FOAF01000002">
    <property type="protein sequence ID" value="SEL39359.1"/>
    <property type="molecule type" value="Genomic_DNA"/>
</dbReference>
<name>A0A1H7PUS6_OLID1</name>
<keyword evidence="3" id="KW-0813">Transport</keyword>
<dbReference type="Proteomes" id="UP000199421">
    <property type="component" value="Unassembled WGS sequence"/>
</dbReference>
<dbReference type="STRING" id="407022.SAMN05661044_02362"/>
<keyword evidence="4" id="KW-1003">Cell membrane</keyword>
<evidence type="ECO:0000256" key="1">
    <source>
        <dbReference type="ARBA" id="ARBA00004651"/>
    </source>
</evidence>
<evidence type="ECO:0000256" key="2">
    <source>
        <dbReference type="ARBA" id="ARBA00009212"/>
    </source>
</evidence>
<evidence type="ECO:0000256" key="8">
    <source>
        <dbReference type="SAM" id="Phobius"/>
    </source>
</evidence>
<keyword evidence="5 8" id="KW-0812">Transmembrane</keyword>
<dbReference type="InterPro" id="IPR007208">
    <property type="entry name" value="MrpF/PhaF-like"/>
</dbReference>
<organism evidence="9 10">
    <name type="scientific">Olivibacter domesticus</name>
    <name type="common">Pseudosphingobacterium domesticum</name>
    <dbReference type="NCBI Taxonomy" id="407022"/>
    <lineage>
        <taxon>Bacteria</taxon>
        <taxon>Pseudomonadati</taxon>
        <taxon>Bacteroidota</taxon>
        <taxon>Sphingobacteriia</taxon>
        <taxon>Sphingobacteriales</taxon>
        <taxon>Sphingobacteriaceae</taxon>
        <taxon>Olivibacter</taxon>
    </lineage>
</organism>
<dbReference type="RefSeq" id="WP_093324323.1">
    <property type="nucleotide sequence ID" value="NZ_FOAF01000002.1"/>
</dbReference>
<evidence type="ECO:0000256" key="7">
    <source>
        <dbReference type="ARBA" id="ARBA00023136"/>
    </source>
</evidence>
<keyword evidence="10" id="KW-1185">Reference proteome</keyword>
<dbReference type="PANTHER" id="PTHR34702">
    <property type="entry name" value="NA(+)/H(+) ANTIPORTER SUBUNIT F1"/>
    <property type="match status" value="1"/>
</dbReference>
<feature type="transmembrane region" description="Helical" evidence="8">
    <location>
        <begin position="36"/>
        <end position="56"/>
    </location>
</feature>
<dbReference type="AlphaFoldDB" id="A0A1H7PUS6"/>
<evidence type="ECO:0000256" key="4">
    <source>
        <dbReference type="ARBA" id="ARBA00022475"/>
    </source>
</evidence>
<comment type="subcellular location">
    <subcellularLocation>
        <location evidence="1">Cell membrane</location>
        <topology evidence="1">Multi-pass membrane protein</topology>
    </subcellularLocation>
</comment>
<evidence type="ECO:0000313" key="10">
    <source>
        <dbReference type="Proteomes" id="UP000199421"/>
    </source>
</evidence>
<feature type="transmembrane region" description="Helical" evidence="8">
    <location>
        <begin position="62"/>
        <end position="85"/>
    </location>
</feature>
<dbReference type="Pfam" id="PF04066">
    <property type="entry name" value="MrpF_PhaF"/>
    <property type="match status" value="1"/>
</dbReference>
<comment type="similarity">
    <text evidence="2">Belongs to the CPA3 antiporters (TC 2.A.63) subunit F family.</text>
</comment>
<evidence type="ECO:0000256" key="6">
    <source>
        <dbReference type="ARBA" id="ARBA00022989"/>
    </source>
</evidence>
<dbReference type="OrthoDB" id="9799958at2"/>
<dbReference type="GO" id="GO:0015385">
    <property type="term" value="F:sodium:proton antiporter activity"/>
    <property type="evidence" value="ECO:0007669"/>
    <property type="project" value="TreeGrafter"/>
</dbReference>
<gene>
    <name evidence="9" type="ORF">SAMN05661044_02362</name>
</gene>
<evidence type="ECO:0000313" key="9">
    <source>
        <dbReference type="EMBL" id="SEL39359.1"/>
    </source>
</evidence>
<feature type="transmembrane region" description="Helical" evidence="8">
    <location>
        <begin position="6"/>
        <end position="24"/>
    </location>
</feature>
<dbReference type="PANTHER" id="PTHR34702:SF1">
    <property type="entry name" value="NA(+)_H(+) ANTIPORTER SUBUNIT F"/>
    <property type="match status" value="1"/>
</dbReference>
<keyword evidence="6 8" id="KW-1133">Transmembrane helix</keyword>
<proteinExistence type="inferred from homology"/>
<evidence type="ECO:0000256" key="3">
    <source>
        <dbReference type="ARBA" id="ARBA00022448"/>
    </source>
</evidence>
<reference evidence="10" key="1">
    <citation type="submission" date="2016-10" db="EMBL/GenBank/DDBJ databases">
        <authorList>
            <person name="Varghese N."/>
            <person name="Submissions S."/>
        </authorList>
    </citation>
    <scope>NUCLEOTIDE SEQUENCE [LARGE SCALE GENOMIC DNA]</scope>
    <source>
        <strain evidence="10">DSM 18733</strain>
    </source>
</reference>
<sequence>MTVFSIILIFSVCLLGLSIVLALYRFIVGPSLADRLSALDLISAYLIGLLIIYVMITDKLIFFDVALVFSLIAFLGAISFAYYLVNQPKK</sequence>
<accession>A0A1H7PUS6</accession>
<dbReference type="GO" id="GO:0005886">
    <property type="term" value="C:plasma membrane"/>
    <property type="evidence" value="ECO:0007669"/>
    <property type="project" value="UniProtKB-SubCell"/>
</dbReference>